<evidence type="ECO:0000256" key="1">
    <source>
        <dbReference type="ARBA" id="ARBA00022679"/>
    </source>
</evidence>
<evidence type="ECO:0000256" key="2">
    <source>
        <dbReference type="ARBA" id="ARBA00023315"/>
    </source>
</evidence>
<dbReference type="Gene3D" id="3.40.630.30">
    <property type="match status" value="1"/>
</dbReference>
<dbReference type="Pfam" id="PF00583">
    <property type="entry name" value="Acetyltransf_1"/>
    <property type="match status" value="1"/>
</dbReference>
<protein>
    <submittedName>
        <fullName evidence="4">Putative N-acetyltransferase YhbS</fullName>
    </submittedName>
</protein>
<name>A0A4R2KH00_9FIRM</name>
<keyword evidence="5" id="KW-1185">Reference proteome</keyword>
<dbReference type="OrthoDB" id="9797178at2"/>
<dbReference type="PANTHER" id="PTHR43420:SF48">
    <property type="entry name" value="ACETYLTRANSFERASE, GNAT FAMILY"/>
    <property type="match status" value="1"/>
</dbReference>
<gene>
    <name evidence="4" type="ORF">EV214_13335</name>
</gene>
<reference evidence="4 5" key="1">
    <citation type="submission" date="2019-03" db="EMBL/GenBank/DDBJ databases">
        <title>Genomic Encyclopedia of Type Strains, Phase IV (KMG-IV): sequencing the most valuable type-strain genomes for metagenomic binning, comparative biology and taxonomic classification.</title>
        <authorList>
            <person name="Goeker M."/>
        </authorList>
    </citation>
    <scope>NUCLEOTIDE SEQUENCE [LARGE SCALE GENOMIC DNA]</scope>
    <source>
        <strain evidence="4 5">DSM 102940</strain>
    </source>
</reference>
<dbReference type="CDD" id="cd04301">
    <property type="entry name" value="NAT_SF"/>
    <property type="match status" value="1"/>
</dbReference>
<feature type="domain" description="N-acetyltransferase" evidence="3">
    <location>
        <begin position="3"/>
        <end position="158"/>
    </location>
</feature>
<organism evidence="4 5">
    <name type="scientific">Marinisporobacter balticus</name>
    <dbReference type="NCBI Taxonomy" id="2018667"/>
    <lineage>
        <taxon>Bacteria</taxon>
        <taxon>Bacillati</taxon>
        <taxon>Bacillota</taxon>
        <taxon>Clostridia</taxon>
        <taxon>Peptostreptococcales</taxon>
        <taxon>Thermotaleaceae</taxon>
        <taxon>Marinisporobacter</taxon>
    </lineage>
</organism>
<dbReference type="EMBL" id="SLWV01000033">
    <property type="protein sequence ID" value="TCO69258.1"/>
    <property type="molecule type" value="Genomic_DNA"/>
</dbReference>
<dbReference type="SUPFAM" id="SSF55729">
    <property type="entry name" value="Acyl-CoA N-acyltransferases (Nat)"/>
    <property type="match status" value="1"/>
</dbReference>
<keyword evidence="2" id="KW-0012">Acyltransferase</keyword>
<keyword evidence="1 4" id="KW-0808">Transferase</keyword>
<dbReference type="GO" id="GO:0016747">
    <property type="term" value="F:acyltransferase activity, transferring groups other than amino-acyl groups"/>
    <property type="evidence" value="ECO:0007669"/>
    <property type="project" value="InterPro"/>
</dbReference>
<accession>A0A4R2KH00</accession>
<dbReference type="InterPro" id="IPR016181">
    <property type="entry name" value="Acyl_CoA_acyltransferase"/>
</dbReference>
<proteinExistence type="predicted"/>
<evidence type="ECO:0000313" key="5">
    <source>
        <dbReference type="Proteomes" id="UP000294919"/>
    </source>
</evidence>
<dbReference type="InterPro" id="IPR000182">
    <property type="entry name" value="GNAT_dom"/>
</dbReference>
<sequence length="201" mass="23351">MNRSIRLENQNDFRNVENMTREAFWNLYRPGCVEHFIIHKIRKISAFIKELDFVACDEDIIVGNIIYSKARVVNKNKEEFEVLCMGPLGVLPTYQGKGIGTLLMKHSIKVAKTLGFNAIVIFGNPNFYHRFGFKNAKEYNIQTSLGANFEAFMVLELYEGSLKGISGKYYEDSVFEIDNEELNIFDKQFPYKEKRITDTQF</sequence>
<dbReference type="AlphaFoldDB" id="A0A4R2KH00"/>
<dbReference type="Proteomes" id="UP000294919">
    <property type="component" value="Unassembled WGS sequence"/>
</dbReference>
<dbReference type="PROSITE" id="PS51186">
    <property type="entry name" value="GNAT"/>
    <property type="match status" value="1"/>
</dbReference>
<comment type="caution">
    <text evidence="4">The sequence shown here is derived from an EMBL/GenBank/DDBJ whole genome shotgun (WGS) entry which is preliminary data.</text>
</comment>
<evidence type="ECO:0000313" key="4">
    <source>
        <dbReference type="EMBL" id="TCO69258.1"/>
    </source>
</evidence>
<dbReference type="InterPro" id="IPR050680">
    <property type="entry name" value="YpeA/RimI_acetyltransf"/>
</dbReference>
<evidence type="ECO:0000259" key="3">
    <source>
        <dbReference type="PROSITE" id="PS51186"/>
    </source>
</evidence>
<dbReference type="RefSeq" id="WP_132247707.1">
    <property type="nucleotide sequence ID" value="NZ_SLWV01000033.1"/>
</dbReference>
<dbReference type="PANTHER" id="PTHR43420">
    <property type="entry name" value="ACETYLTRANSFERASE"/>
    <property type="match status" value="1"/>
</dbReference>